<evidence type="ECO:0000256" key="7">
    <source>
        <dbReference type="SAM" id="Phobius"/>
    </source>
</evidence>
<feature type="domain" description="Peptidase S54 rhomboid" evidence="8">
    <location>
        <begin position="37"/>
        <end position="182"/>
    </location>
</feature>
<gene>
    <name evidence="9" type="ORF">SAMN05444359_13258</name>
</gene>
<evidence type="ECO:0000313" key="10">
    <source>
        <dbReference type="Proteomes" id="UP000199021"/>
    </source>
</evidence>
<evidence type="ECO:0000256" key="5">
    <source>
        <dbReference type="ARBA" id="ARBA00022989"/>
    </source>
</evidence>
<accession>A0A1H9MZX9</accession>
<dbReference type="STRING" id="478744.SAMN05444359_13258"/>
<feature type="transmembrane region" description="Helical" evidence="7">
    <location>
        <begin position="111"/>
        <end position="128"/>
    </location>
</feature>
<keyword evidence="9" id="KW-0378">Hydrolase</keyword>
<reference evidence="10" key="1">
    <citation type="submission" date="2016-10" db="EMBL/GenBank/DDBJ databases">
        <authorList>
            <person name="Varghese N."/>
            <person name="Submissions S."/>
        </authorList>
    </citation>
    <scope>NUCLEOTIDE SEQUENCE [LARGE SCALE GENOMIC DNA]</scope>
    <source>
        <strain evidence="10">DSM 24740</strain>
    </source>
</reference>
<dbReference type="Gene3D" id="1.20.1540.10">
    <property type="entry name" value="Rhomboid-like"/>
    <property type="match status" value="1"/>
</dbReference>
<dbReference type="Pfam" id="PF01694">
    <property type="entry name" value="Rhomboid"/>
    <property type="match status" value="1"/>
</dbReference>
<keyword evidence="3" id="KW-0997">Cell inner membrane</keyword>
<dbReference type="InterPro" id="IPR035952">
    <property type="entry name" value="Rhomboid-like_sf"/>
</dbReference>
<name>A0A1H9MZX9_9BACT</name>
<feature type="transmembrane region" description="Helical" evidence="7">
    <location>
        <begin position="42"/>
        <end position="65"/>
    </location>
</feature>
<dbReference type="EMBL" id="FOFB01000032">
    <property type="protein sequence ID" value="SER28965.1"/>
    <property type="molecule type" value="Genomic_DNA"/>
</dbReference>
<dbReference type="GO" id="GO:0006508">
    <property type="term" value="P:proteolysis"/>
    <property type="evidence" value="ECO:0007669"/>
    <property type="project" value="UniProtKB-KW"/>
</dbReference>
<feature type="transmembrane region" description="Helical" evidence="7">
    <location>
        <begin position="135"/>
        <end position="157"/>
    </location>
</feature>
<evidence type="ECO:0000313" key="9">
    <source>
        <dbReference type="EMBL" id="SER28965.1"/>
    </source>
</evidence>
<keyword evidence="6 7" id="KW-0472">Membrane</keyword>
<dbReference type="PANTHER" id="PTHR43066:SF26">
    <property type="entry name" value="RHOMBOID PROTEASE GLPG"/>
    <property type="match status" value="1"/>
</dbReference>
<dbReference type="AlphaFoldDB" id="A0A1H9MZX9"/>
<comment type="subcellular location">
    <subcellularLocation>
        <location evidence="1">Membrane</location>
        <topology evidence="1">Multi-pass membrane protein</topology>
    </subcellularLocation>
</comment>
<keyword evidence="4 7" id="KW-0812">Transmembrane</keyword>
<dbReference type="PANTHER" id="PTHR43066">
    <property type="entry name" value="RHOMBOID-RELATED PROTEIN"/>
    <property type="match status" value="1"/>
</dbReference>
<evidence type="ECO:0000256" key="6">
    <source>
        <dbReference type="ARBA" id="ARBA00023136"/>
    </source>
</evidence>
<evidence type="ECO:0000259" key="8">
    <source>
        <dbReference type="Pfam" id="PF01694"/>
    </source>
</evidence>
<dbReference type="Proteomes" id="UP000199021">
    <property type="component" value="Unassembled WGS sequence"/>
</dbReference>
<dbReference type="InParanoid" id="A0A1H9MZX9"/>
<evidence type="ECO:0000256" key="2">
    <source>
        <dbReference type="ARBA" id="ARBA00022475"/>
    </source>
</evidence>
<keyword evidence="9" id="KW-0645">Protease</keyword>
<organism evidence="9 10">
    <name type="scientific">Neolewinella agarilytica</name>
    <dbReference type="NCBI Taxonomy" id="478744"/>
    <lineage>
        <taxon>Bacteria</taxon>
        <taxon>Pseudomonadati</taxon>
        <taxon>Bacteroidota</taxon>
        <taxon>Saprospiria</taxon>
        <taxon>Saprospirales</taxon>
        <taxon>Lewinellaceae</taxon>
        <taxon>Neolewinella</taxon>
    </lineage>
</organism>
<sequence>MTYILIGITCLVSFMAFNNPQLRANMLFIPTAVKNRGETYRFISHGFIHADMSHLFFNMYALYIFGGIAEYQFNRMFGLTFGNVAYLLFYLSAIAASSYVEYTRSQNNPGYSALGASGAVAAMMWPFIMYAPWAWFIFPPLPAILLGIGYIAYSHYADQRGGSNIGHNAHLWGAIFGLIAYSTLAGFLEPDILSEFFGRLMQPQGPNF</sequence>
<feature type="transmembrane region" description="Helical" evidence="7">
    <location>
        <begin position="77"/>
        <end position="99"/>
    </location>
</feature>
<proteinExistence type="predicted"/>
<evidence type="ECO:0000256" key="1">
    <source>
        <dbReference type="ARBA" id="ARBA00004141"/>
    </source>
</evidence>
<keyword evidence="2" id="KW-1003">Cell membrane</keyword>
<dbReference type="InterPro" id="IPR022764">
    <property type="entry name" value="Peptidase_S54_rhomboid_dom"/>
</dbReference>
<dbReference type="GO" id="GO:0016020">
    <property type="term" value="C:membrane"/>
    <property type="evidence" value="ECO:0007669"/>
    <property type="project" value="UniProtKB-SubCell"/>
</dbReference>
<dbReference type="RefSeq" id="WP_090172657.1">
    <property type="nucleotide sequence ID" value="NZ_FOFB01000032.1"/>
</dbReference>
<evidence type="ECO:0000256" key="4">
    <source>
        <dbReference type="ARBA" id="ARBA00022692"/>
    </source>
</evidence>
<keyword evidence="10" id="KW-1185">Reference proteome</keyword>
<dbReference type="SUPFAM" id="SSF144091">
    <property type="entry name" value="Rhomboid-like"/>
    <property type="match status" value="1"/>
</dbReference>
<dbReference type="GO" id="GO:0004252">
    <property type="term" value="F:serine-type endopeptidase activity"/>
    <property type="evidence" value="ECO:0007669"/>
    <property type="project" value="InterPro"/>
</dbReference>
<keyword evidence="5 7" id="KW-1133">Transmembrane helix</keyword>
<feature type="transmembrane region" description="Helical" evidence="7">
    <location>
        <begin position="169"/>
        <end position="188"/>
    </location>
</feature>
<evidence type="ECO:0000256" key="3">
    <source>
        <dbReference type="ARBA" id="ARBA00022519"/>
    </source>
</evidence>
<dbReference type="OrthoDB" id="9807874at2"/>
<protein>
    <submittedName>
        <fullName evidence="9">Membrane associated serine protease, rhomboid family</fullName>
    </submittedName>
</protein>